<keyword evidence="3 6" id="KW-0812">Transmembrane</keyword>
<feature type="transmembrane region" description="Helical" evidence="6">
    <location>
        <begin position="170"/>
        <end position="188"/>
    </location>
</feature>
<keyword evidence="4 6" id="KW-1133">Transmembrane helix</keyword>
<feature type="transmembrane region" description="Helical" evidence="6">
    <location>
        <begin position="87"/>
        <end position="108"/>
    </location>
</feature>
<protein>
    <submittedName>
        <fullName evidence="7">YhhN-like protein</fullName>
    </submittedName>
</protein>
<dbReference type="EMBL" id="CP047045">
    <property type="protein sequence ID" value="QGZ95547.1"/>
    <property type="molecule type" value="Genomic_DNA"/>
</dbReference>
<dbReference type="GO" id="GO:0016020">
    <property type="term" value="C:membrane"/>
    <property type="evidence" value="ECO:0007669"/>
    <property type="project" value="UniProtKB-SubCell"/>
</dbReference>
<dbReference type="InterPro" id="IPR012506">
    <property type="entry name" value="TMEM86B-like"/>
</dbReference>
<feature type="transmembrane region" description="Helical" evidence="6">
    <location>
        <begin position="120"/>
        <end position="138"/>
    </location>
</feature>
<evidence type="ECO:0000256" key="2">
    <source>
        <dbReference type="ARBA" id="ARBA00007375"/>
    </source>
</evidence>
<accession>A0A6I6MRW8</accession>
<evidence type="ECO:0000256" key="1">
    <source>
        <dbReference type="ARBA" id="ARBA00004141"/>
    </source>
</evidence>
<evidence type="ECO:0000256" key="5">
    <source>
        <dbReference type="ARBA" id="ARBA00023136"/>
    </source>
</evidence>
<evidence type="ECO:0000256" key="6">
    <source>
        <dbReference type="SAM" id="Phobius"/>
    </source>
</evidence>
<feature type="transmembrane region" description="Helical" evidence="6">
    <location>
        <begin position="200"/>
        <end position="220"/>
    </location>
</feature>
<evidence type="ECO:0000256" key="3">
    <source>
        <dbReference type="ARBA" id="ARBA00022692"/>
    </source>
</evidence>
<comment type="similarity">
    <text evidence="2">Belongs to the TMEM86 family.</text>
</comment>
<name>A0A6I6MRW8_9CAUL</name>
<dbReference type="Pfam" id="PF07947">
    <property type="entry name" value="YhhN"/>
    <property type="match status" value="1"/>
</dbReference>
<feature type="transmembrane region" description="Helical" evidence="6">
    <location>
        <begin position="64"/>
        <end position="81"/>
    </location>
</feature>
<keyword evidence="8" id="KW-1185">Reference proteome</keyword>
<dbReference type="Proteomes" id="UP000431269">
    <property type="component" value="Chromosome"/>
</dbReference>
<proteinExistence type="inferred from homology"/>
<evidence type="ECO:0000313" key="7">
    <source>
        <dbReference type="EMBL" id="QGZ95547.1"/>
    </source>
</evidence>
<evidence type="ECO:0000256" key="4">
    <source>
        <dbReference type="ARBA" id="ARBA00022989"/>
    </source>
</evidence>
<feature type="transmembrane region" description="Helical" evidence="6">
    <location>
        <begin position="12"/>
        <end position="33"/>
    </location>
</feature>
<dbReference type="KEGG" id="tsv:DSM104635_02397"/>
<keyword evidence="5 6" id="KW-0472">Membrane</keyword>
<comment type="subcellular location">
    <subcellularLocation>
        <location evidence="1">Membrane</location>
        <topology evidence="1">Multi-pass membrane protein</topology>
    </subcellularLocation>
</comment>
<reference evidence="8" key="1">
    <citation type="submission" date="2019-12" db="EMBL/GenBank/DDBJ databases">
        <title>Complete genome of Terracaulis silvestris 0127_4.</title>
        <authorList>
            <person name="Vieira S."/>
            <person name="Riedel T."/>
            <person name="Sproer C."/>
            <person name="Pascual J."/>
            <person name="Boedeker C."/>
            <person name="Overmann J."/>
        </authorList>
    </citation>
    <scope>NUCLEOTIDE SEQUENCE [LARGE SCALE GENOMIC DNA]</scope>
    <source>
        <strain evidence="8">0127_4</strain>
    </source>
</reference>
<gene>
    <name evidence="7" type="ORF">DSM104635_02397</name>
</gene>
<sequence>MELTTRATPNLQFFLALSAILAIAYGAFGSSLYEGAPPFVVGTIFKASSIVFLGLIALIARSRLLAAGLLFGTLGDALLAWSPDTFLYGAFAFLIGHLFYIALFLRAGLGVSALKQPPRLLAALALIAACIVMTALLVPRDNAMFAPLSVYTGVLTLMAITSFTLPAARWLAMAGALLFFISDGFVAWNMLHPDPDPTLAFWRSFAGWMIYWAGQAAIYYGALGLHRAPSAASAHA</sequence>
<dbReference type="AlphaFoldDB" id="A0A6I6MRW8"/>
<dbReference type="PANTHER" id="PTHR31885">
    <property type="entry name" value="GH04784P"/>
    <property type="match status" value="1"/>
</dbReference>
<feature type="transmembrane region" description="Helical" evidence="6">
    <location>
        <begin position="144"/>
        <end position="163"/>
    </location>
</feature>
<feature type="transmembrane region" description="Helical" evidence="6">
    <location>
        <begin position="39"/>
        <end position="59"/>
    </location>
</feature>
<organism evidence="7 8">
    <name type="scientific">Terricaulis silvestris</name>
    <dbReference type="NCBI Taxonomy" id="2686094"/>
    <lineage>
        <taxon>Bacteria</taxon>
        <taxon>Pseudomonadati</taxon>
        <taxon>Pseudomonadota</taxon>
        <taxon>Alphaproteobacteria</taxon>
        <taxon>Caulobacterales</taxon>
        <taxon>Caulobacteraceae</taxon>
        <taxon>Terricaulis</taxon>
    </lineage>
</organism>
<dbReference type="RefSeq" id="WP_158766396.1">
    <property type="nucleotide sequence ID" value="NZ_CP047045.1"/>
</dbReference>
<dbReference type="PANTHER" id="PTHR31885:SF6">
    <property type="entry name" value="GH04784P"/>
    <property type="match status" value="1"/>
</dbReference>
<evidence type="ECO:0000313" key="8">
    <source>
        <dbReference type="Proteomes" id="UP000431269"/>
    </source>
</evidence>
<dbReference type="GO" id="GO:0016787">
    <property type="term" value="F:hydrolase activity"/>
    <property type="evidence" value="ECO:0007669"/>
    <property type="project" value="TreeGrafter"/>
</dbReference>